<feature type="region of interest" description="Disordered" evidence="1">
    <location>
        <begin position="131"/>
        <end position="200"/>
    </location>
</feature>
<evidence type="ECO:0000313" key="4">
    <source>
        <dbReference type="Proteomes" id="UP000565441"/>
    </source>
</evidence>
<keyword evidence="4" id="KW-1185">Reference proteome</keyword>
<name>A0A8H5H7K1_9AGAR</name>
<sequence length="415" mass="46148">MDFECSPHDQLDFCLHYDYPLPDKDIFLCNTPTSLALSPMIFKQLEDFETTPFSNCYQLSSPSPWISSDSYISPVIRASSLGSDKTLTETPISFLDKLKAAVPASTDSAQALTPTSTTNYLDFASPLTPLTPPSLKKNQKENAWPQAAGSKRKRIDQDSPTPLPRPKRTLRSSVPLPKLATPSPVPSTPPSQPSTHSTLPVFTNRTFPASLKTSPLFPLFYRRFPAISYFQTSPTKSPCALFRVTHPGGTYNPPRRPLDLYTPRFVRGKGVEKVGLCPICLEPPERGGAGRKIWLAMKFSAFKCYHMQYAHGLSASLFPLPVLPCVFTGLSCILSIHCTGISASTGLPFSPPVEFRITPRPQAGKNERPEVREARCHHCARWVPVEGIKAVETKVRAFEFVFLRRRVVVRRLART</sequence>
<dbReference type="PANTHER" id="PTHR28125">
    <property type="entry name" value="MEIOTIC EXPRESSION UP-REGULATED PROTEIN 26"/>
    <property type="match status" value="1"/>
</dbReference>
<feature type="domain" description="Transcription regulator Rua1 C-terminal" evidence="2">
    <location>
        <begin position="257"/>
        <end position="321"/>
    </location>
</feature>
<dbReference type="AlphaFoldDB" id="A0A8H5H7K1"/>
<dbReference type="InterPro" id="IPR028012">
    <property type="entry name" value="Rua1_C"/>
</dbReference>
<proteinExistence type="predicted"/>
<protein>
    <recommendedName>
        <fullName evidence="2">Transcription regulator Rua1 C-terminal domain-containing protein</fullName>
    </recommendedName>
</protein>
<organism evidence="3 4">
    <name type="scientific">Tricholomella constricta</name>
    <dbReference type="NCBI Taxonomy" id="117010"/>
    <lineage>
        <taxon>Eukaryota</taxon>
        <taxon>Fungi</taxon>
        <taxon>Dikarya</taxon>
        <taxon>Basidiomycota</taxon>
        <taxon>Agaricomycotina</taxon>
        <taxon>Agaricomycetes</taxon>
        <taxon>Agaricomycetidae</taxon>
        <taxon>Agaricales</taxon>
        <taxon>Tricholomatineae</taxon>
        <taxon>Lyophyllaceae</taxon>
        <taxon>Tricholomella</taxon>
    </lineage>
</organism>
<dbReference type="Proteomes" id="UP000565441">
    <property type="component" value="Unassembled WGS sequence"/>
</dbReference>
<dbReference type="EMBL" id="JAACJP010000021">
    <property type="protein sequence ID" value="KAF5378199.1"/>
    <property type="molecule type" value="Genomic_DNA"/>
</dbReference>
<evidence type="ECO:0000313" key="3">
    <source>
        <dbReference type="EMBL" id="KAF5378199.1"/>
    </source>
</evidence>
<reference evidence="3 4" key="1">
    <citation type="journal article" date="2020" name="ISME J.">
        <title>Uncovering the hidden diversity of litter-decomposition mechanisms in mushroom-forming fungi.</title>
        <authorList>
            <person name="Floudas D."/>
            <person name="Bentzer J."/>
            <person name="Ahren D."/>
            <person name="Johansson T."/>
            <person name="Persson P."/>
            <person name="Tunlid A."/>
        </authorList>
    </citation>
    <scope>NUCLEOTIDE SEQUENCE [LARGE SCALE GENOMIC DNA]</scope>
    <source>
        <strain evidence="3 4">CBS 661.87</strain>
    </source>
</reference>
<feature type="compositionally biased region" description="Pro residues" evidence="1">
    <location>
        <begin position="183"/>
        <end position="192"/>
    </location>
</feature>
<dbReference type="PANTHER" id="PTHR28125:SF2">
    <property type="entry name" value="MEIOTIC EXPRESSION UP-REGULATED PROTEIN 26"/>
    <property type="match status" value="1"/>
</dbReference>
<dbReference type="Pfam" id="PF14616">
    <property type="entry name" value="Rua1_C"/>
    <property type="match status" value="2"/>
</dbReference>
<comment type="caution">
    <text evidence="3">The sequence shown here is derived from an EMBL/GenBank/DDBJ whole genome shotgun (WGS) entry which is preliminary data.</text>
</comment>
<evidence type="ECO:0000259" key="2">
    <source>
        <dbReference type="Pfam" id="PF14616"/>
    </source>
</evidence>
<evidence type="ECO:0000256" key="1">
    <source>
        <dbReference type="SAM" id="MobiDB-lite"/>
    </source>
</evidence>
<feature type="domain" description="Transcription regulator Rua1 C-terminal" evidence="2">
    <location>
        <begin position="340"/>
        <end position="399"/>
    </location>
</feature>
<dbReference type="OrthoDB" id="5595379at2759"/>
<gene>
    <name evidence="3" type="ORF">D9615_007598</name>
</gene>
<accession>A0A8H5H7K1</accession>